<accession>A0AC34FWL8</accession>
<sequence>MAAEQYCVGSGGHLVSIQNMFDNVFVSEAATIFTDSASVDFWIGADNLYNPGSWTWMDGTLFDFSDWDKGQPANMSGYNCGAAELQGGQWIADNCFKTKSFVCLNKLTSPPTIQTTTTIKTTTKPKSCSVSWTAHDGFCYKVYENSNWLDAEDRCRLDGAHLASIHSLDEDLFVTHLAYYNGADGCIGESNAWLGLFTEDSQAHWNWTDGTLFDYVNWMPGHPNPPSAHKDCGYILLTSCSSLHVTAGNFDNAPCSMIFPRYICKKLPN</sequence>
<proteinExistence type="predicted"/>
<reference evidence="2" key="1">
    <citation type="submission" date="2022-11" db="UniProtKB">
        <authorList>
            <consortium name="WormBaseParasite"/>
        </authorList>
    </citation>
    <scope>IDENTIFICATION</scope>
</reference>
<evidence type="ECO:0000313" key="1">
    <source>
        <dbReference type="Proteomes" id="UP000887579"/>
    </source>
</evidence>
<name>A0AC34FWL8_9BILA</name>
<protein>
    <submittedName>
        <fullName evidence="2">C-type lectin domain-containing protein</fullName>
    </submittedName>
</protein>
<organism evidence="1 2">
    <name type="scientific">Panagrolaimus sp. ES5</name>
    <dbReference type="NCBI Taxonomy" id="591445"/>
    <lineage>
        <taxon>Eukaryota</taxon>
        <taxon>Metazoa</taxon>
        <taxon>Ecdysozoa</taxon>
        <taxon>Nematoda</taxon>
        <taxon>Chromadorea</taxon>
        <taxon>Rhabditida</taxon>
        <taxon>Tylenchina</taxon>
        <taxon>Panagrolaimomorpha</taxon>
        <taxon>Panagrolaimoidea</taxon>
        <taxon>Panagrolaimidae</taxon>
        <taxon>Panagrolaimus</taxon>
    </lineage>
</organism>
<dbReference type="WBParaSite" id="ES5_v2.g21732.t1">
    <property type="protein sequence ID" value="ES5_v2.g21732.t1"/>
    <property type="gene ID" value="ES5_v2.g21732"/>
</dbReference>
<evidence type="ECO:0000313" key="2">
    <source>
        <dbReference type="WBParaSite" id="ES5_v2.g21732.t1"/>
    </source>
</evidence>
<dbReference type="Proteomes" id="UP000887579">
    <property type="component" value="Unplaced"/>
</dbReference>